<accession>A0ABW8YDC7</accession>
<feature type="transmembrane region" description="Helical" evidence="1">
    <location>
        <begin position="32"/>
        <end position="49"/>
    </location>
</feature>
<gene>
    <name evidence="2" type="ORF">ABS768_06885</name>
</gene>
<keyword evidence="3" id="KW-1185">Reference proteome</keyword>
<keyword evidence="1" id="KW-1133">Transmembrane helix</keyword>
<keyword evidence="1" id="KW-0812">Transmembrane</keyword>
<sequence>MGIFKFTAYLYLIVAAFFVYDGVMRIQEGEAPYMSFAIVAVCIFMFFFRKSQIKKFQNRGK</sequence>
<organism evidence="2 3">
    <name type="scientific">Flavobacterium rhizophilum</name>
    <dbReference type="NCBI Taxonomy" id="3163296"/>
    <lineage>
        <taxon>Bacteria</taxon>
        <taxon>Pseudomonadati</taxon>
        <taxon>Bacteroidota</taxon>
        <taxon>Flavobacteriia</taxon>
        <taxon>Flavobacteriales</taxon>
        <taxon>Flavobacteriaceae</taxon>
        <taxon>Flavobacterium</taxon>
    </lineage>
</organism>
<protein>
    <submittedName>
        <fullName evidence="2">Uncharacterized protein</fullName>
    </submittedName>
</protein>
<reference evidence="2 3" key="1">
    <citation type="submission" date="2024-06" db="EMBL/GenBank/DDBJ databases">
        <authorList>
            <person name="Kaempfer P."/>
            <person name="Viver T."/>
        </authorList>
    </citation>
    <scope>NUCLEOTIDE SEQUENCE [LARGE SCALE GENOMIC DNA]</scope>
    <source>
        <strain evidence="2 3">ST-75</strain>
    </source>
</reference>
<evidence type="ECO:0000313" key="2">
    <source>
        <dbReference type="EMBL" id="MFL9837213.1"/>
    </source>
</evidence>
<keyword evidence="1" id="KW-0472">Membrane</keyword>
<evidence type="ECO:0000313" key="3">
    <source>
        <dbReference type="Proteomes" id="UP001629059"/>
    </source>
</evidence>
<name>A0ABW8YDC7_9FLAO</name>
<proteinExistence type="predicted"/>
<dbReference type="Proteomes" id="UP001629059">
    <property type="component" value="Unassembled WGS sequence"/>
</dbReference>
<evidence type="ECO:0000256" key="1">
    <source>
        <dbReference type="SAM" id="Phobius"/>
    </source>
</evidence>
<comment type="caution">
    <text evidence="2">The sequence shown here is derived from an EMBL/GenBank/DDBJ whole genome shotgun (WGS) entry which is preliminary data.</text>
</comment>
<dbReference type="EMBL" id="JBELQB010000004">
    <property type="protein sequence ID" value="MFL9837213.1"/>
    <property type="molecule type" value="Genomic_DNA"/>
</dbReference>
<feature type="transmembrane region" description="Helical" evidence="1">
    <location>
        <begin position="7"/>
        <end position="26"/>
    </location>
</feature>
<dbReference type="RefSeq" id="WP_408074214.1">
    <property type="nucleotide sequence ID" value="NZ_JBELQB010000004.1"/>
</dbReference>